<evidence type="ECO:0000313" key="12">
    <source>
        <dbReference type="EMBL" id="GAT17416.1"/>
    </source>
</evidence>
<dbReference type="SUPFAM" id="SSF53448">
    <property type="entry name" value="Nucleotide-diphospho-sugar transferases"/>
    <property type="match status" value="1"/>
</dbReference>
<evidence type="ECO:0000256" key="8">
    <source>
        <dbReference type="ARBA" id="ARBA00038120"/>
    </source>
</evidence>
<comment type="caution">
    <text evidence="12">The sequence shown here is derived from an EMBL/GenBank/DDBJ whole genome shotgun (WGS) entry which is preliminary data.</text>
</comment>
<dbReference type="PANTHER" id="PTHR43646:SF2">
    <property type="entry name" value="GLYCOSYLTRANSFERASE 2-LIKE DOMAIN-CONTAINING PROTEIN"/>
    <property type="match status" value="1"/>
</dbReference>
<dbReference type="InterPro" id="IPR029044">
    <property type="entry name" value="Nucleotide-diphossugar_trans"/>
</dbReference>
<evidence type="ECO:0000313" key="13">
    <source>
        <dbReference type="Proteomes" id="UP000069654"/>
    </source>
</evidence>
<dbReference type="STRING" id="1797.RMCT_4385"/>
<dbReference type="OrthoDB" id="9797819at2"/>
<evidence type="ECO:0000256" key="7">
    <source>
        <dbReference type="ARBA" id="ARBA00037904"/>
    </source>
</evidence>
<dbReference type="AlphaFoldDB" id="A0A100XIT5"/>
<evidence type="ECO:0000256" key="5">
    <source>
        <dbReference type="ARBA" id="ARBA00023136"/>
    </source>
</evidence>
<dbReference type="Gene3D" id="3.90.550.10">
    <property type="entry name" value="Spore Coat Polysaccharide Biosynthesis Protein SpsA, Chain A"/>
    <property type="match status" value="1"/>
</dbReference>
<comment type="pathway">
    <text evidence="7">Carotenoid biosynthesis; staphyloxanthin biosynthesis; staphyloxanthin from farnesyl diphosphate: step 4/5.</text>
</comment>
<name>A0A100XIT5_MYCTH</name>
<comment type="subcellular location">
    <subcellularLocation>
        <location evidence="1">Cell membrane</location>
    </subcellularLocation>
</comment>
<dbReference type="GO" id="GO:0016757">
    <property type="term" value="F:glycosyltransferase activity"/>
    <property type="evidence" value="ECO:0007669"/>
    <property type="project" value="UniProtKB-KW"/>
</dbReference>
<gene>
    <name evidence="12" type="ORF">RMCT_4385</name>
</gene>
<feature type="domain" description="Glycosyltransferase 2-like" evidence="10">
    <location>
        <begin position="46"/>
        <end position="126"/>
    </location>
</feature>
<reference evidence="13" key="2">
    <citation type="submission" date="2016-02" db="EMBL/GenBank/DDBJ databases">
        <title>Draft genome sequence of five rapidly growing Mycobacterium species.</title>
        <authorList>
            <person name="Katahira K."/>
            <person name="Gotou Y."/>
            <person name="Iida K."/>
            <person name="Ogura Y."/>
            <person name="Hayashi T."/>
        </authorList>
    </citation>
    <scope>NUCLEOTIDE SEQUENCE [LARGE SCALE GENOMIC DNA]</scope>
    <source>
        <strain evidence="13">JCM6362</strain>
    </source>
</reference>
<proteinExistence type="inferred from homology"/>
<keyword evidence="4" id="KW-0808">Transferase</keyword>
<dbReference type="OMA" id="MNQWLAR"/>
<evidence type="ECO:0000256" key="3">
    <source>
        <dbReference type="ARBA" id="ARBA00022676"/>
    </source>
</evidence>
<reference evidence="12 13" key="1">
    <citation type="journal article" date="2016" name="Genome Announc.">
        <title>Draft Genome Sequences of Five Rapidly Growing Mycobacterium Species, M. thermoresistibile, M. fortuitum subsp. acetamidolyticum, M. canariasense, M. brisbanense, and M. novocastrense.</title>
        <authorList>
            <person name="Katahira K."/>
            <person name="Ogura Y."/>
            <person name="Gotoh Y."/>
            <person name="Hayashi T."/>
        </authorList>
    </citation>
    <scope>NUCLEOTIDE SEQUENCE [LARGE SCALE GENOMIC DNA]</scope>
    <source>
        <strain evidence="12 13">JCM6362</strain>
    </source>
</reference>
<evidence type="ECO:0000259" key="10">
    <source>
        <dbReference type="Pfam" id="PF00535"/>
    </source>
</evidence>
<comment type="similarity">
    <text evidence="8">Belongs to the glycosyltransferase 2 family. CrtQ subfamily.</text>
</comment>
<dbReference type="Proteomes" id="UP000069654">
    <property type="component" value="Unassembled WGS sequence"/>
</dbReference>
<evidence type="ECO:0000259" key="11">
    <source>
        <dbReference type="Pfam" id="PF13632"/>
    </source>
</evidence>
<organism evidence="12 13">
    <name type="scientific">Mycolicibacterium thermoresistibile</name>
    <name type="common">Mycobacterium thermoresistibile</name>
    <dbReference type="NCBI Taxonomy" id="1797"/>
    <lineage>
        <taxon>Bacteria</taxon>
        <taxon>Bacillati</taxon>
        <taxon>Actinomycetota</taxon>
        <taxon>Actinomycetes</taxon>
        <taxon>Mycobacteriales</taxon>
        <taxon>Mycobacteriaceae</taxon>
        <taxon>Mycolicibacterium</taxon>
    </lineage>
</organism>
<protein>
    <recommendedName>
        <fullName evidence="9">4,4'-diaponeurosporenoate glycosyltransferase</fullName>
    </recommendedName>
</protein>
<dbReference type="EMBL" id="BCTB01000053">
    <property type="protein sequence ID" value="GAT17416.1"/>
    <property type="molecule type" value="Genomic_DNA"/>
</dbReference>
<dbReference type="RefSeq" id="WP_003923474.1">
    <property type="nucleotide sequence ID" value="NZ_BCTB01000053.1"/>
</dbReference>
<dbReference type="GO" id="GO:0005886">
    <property type="term" value="C:plasma membrane"/>
    <property type="evidence" value="ECO:0007669"/>
    <property type="project" value="UniProtKB-SubCell"/>
</dbReference>
<comment type="function">
    <text evidence="6">Catalyzes the glycosylation of 4,4'-diaponeurosporenoate, i.e. the esterification of glucose at the C1'' position with the carboxyl group of 4,4'-diaponeurosporenic acid, to form glycosyl-4,4'-diaponeurosporenoate. This is a step in the biosynthesis of staphyloxanthin, an orange pigment present in most staphylococci strains.</text>
</comment>
<dbReference type="Pfam" id="PF00535">
    <property type="entry name" value="Glycos_transf_2"/>
    <property type="match status" value="1"/>
</dbReference>
<dbReference type="GO" id="GO:0016787">
    <property type="term" value="F:hydrolase activity"/>
    <property type="evidence" value="ECO:0007669"/>
    <property type="project" value="UniProtKB-KW"/>
</dbReference>
<evidence type="ECO:0000256" key="4">
    <source>
        <dbReference type="ARBA" id="ARBA00022679"/>
    </source>
</evidence>
<keyword evidence="2" id="KW-1003">Cell membrane</keyword>
<feature type="domain" description="Glycosyltransferase 2-like" evidence="11">
    <location>
        <begin position="136"/>
        <end position="260"/>
    </location>
</feature>
<evidence type="ECO:0000256" key="1">
    <source>
        <dbReference type="ARBA" id="ARBA00004236"/>
    </source>
</evidence>
<evidence type="ECO:0000256" key="6">
    <source>
        <dbReference type="ARBA" id="ARBA00037281"/>
    </source>
</evidence>
<accession>A0A100XIT5</accession>
<keyword evidence="3" id="KW-0328">Glycosyltransferase</keyword>
<evidence type="ECO:0000256" key="2">
    <source>
        <dbReference type="ARBA" id="ARBA00022475"/>
    </source>
</evidence>
<dbReference type="Pfam" id="PF13632">
    <property type="entry name" value="Glyco_trans_2_3"/>
    <property type="match status" value="1"/>
</dbReference>
<sequence>MPSTDRLLHPDLLASIPFGETLTGRLLERRVTEALADDPNADPNVTVVVRTLNEAATLELLLLDVRRQAFAAEVEIIVVDNESTDGTPDVAKQFGARVVSFPRHEFTYPRSMNLGMAAASHDIVFLTVGHARLSTVHSLHAGARHFRADDRVGGVFGTVLPNAGASWIERFAAALDTNRGLVRPAHRVRRTGQGVLGATGAMISKSVWEELGRFDERYETGGEDTALAGLMLANGYEVVREPALSVHHSHALGLRDTVRQLLHQRRTLRAPQRLNRTELLERRPDLRV</sequence>
<dbReference type="InterPro" id="IPR001173">
    <property type="entry name" value="Glyco_trans_2-like"/>
</dbReference>
<keyword evidence="5" id="KW-0472">Membrane</keyword>
<dbReference type="PANTHER" id="PTHR43646">
    <property type="entry name" value="GLYCOSYLTRANSFERASE"/>
    <property type="match status" value="1"/>
</dbReference>
<evidence type="ECO:0000256" key="9">
    <source>
        <dbReference type="ARBA" id="ARBA00040345"/>
    </source>
</evidence>
<keyword evidence="12" id="KW-0378">Hydrolase</keyword>